<accession>A0A1J5UIG3</accession>
<organism evidence="2 3">
    <name type="scientific">Bathymodiolus thermophilus thioautotrophic gill symbiont</name>
    <dbReference type="NCBI Taxonomy" id="2360"/>
    <lineage>
        <taxon>Bacteria</taxon>
        <taxon>Pseudomonadati</taxon>
        <taxon>Pseudomonadota</taxon>
        <taxon>Gammaproteobacteria</taxon>
        <taxon>sulfur-oxidizing symbionts</taxon>
    </lineage>
</organism>
<evidence type="ECO:0008006" key="4">
    <source>
        <dbReference type="Google" id="ProtNLM"/>
    </source>
</evidence>
<comment type="caution">
    <text evidence="2">The sequence shown here is derived from an EMBL/GenBank/DDBJ whole genome shotgun (WGS) entry which is preliminary data.</text>
</comment>
<protein>
    <recommendedName>
        <fullName evidence="4">DUF2188 domain-containing protein</fullName>
    </recommendedName>
</protein>
<proteinExistence type="predicted"/>
<dbReference type="OrthoDB" id="8858565at2"/>
<feature type="compositionally biased region" description="Basic and acidic residues" evidence="1">
    <location>
        <begin position="28"/>
        <end position="67"/>
    </location>
</feature>
<evidence type="ECO:0000313" key="3">
    <source>
        <dbReference type="Proteomes" id="UP000182798"/>
    </source>
</evidence>
<evidence type="ECO:0000256" key="1">
    <source>
        <dbReference type="SAM" id="MobiDB-lite"/>
    </source>
</evidence>
<reference evidence="3" key="1">
    <citation type="submission" date="2016-09" db="EMBL/GenBank/DDBJ databases">
        <title>Genome Sequence of Bathymodiolus thermophilus sulfur-oxidizing gill endosymbiont.</title>
        <authorList>
            <person name="Ponnudurai R."/>
            <person name="Kleiner M."/>
            <person name="Sayavedra L."/>
            <person name="Thuermer A."/>
            <person name="Felbeck H."/>
            <person name="Schlueter R."/>
            <person name="Schweder T."/>
            <person name="Markert S."/>
        </authorList>
    </citation>
    <scope>NUCLEOTIDE SEQUENCE [LARGE SCALE GENOMIC DNA]</scope>
    <source>
        <strain evidence="3">BAT/CrabSpa'14</strain>
    </source>
</reference>
<dbReference type="AlphaFoldDB" id="A0A1J5UIG3"/>
<gene>
    <name evidence="2" type="ORF">BGC33_07555</name>
</gene>
<evidence type="ECO:0000313" key="2">
    <source>
        <dbReference type="EMBL" id="OIR25693.1"/>
    </source>
</evidence>
<dbReference type="RefSeq" id="WP_071563253.1">
    <property type="nucleotide sequence ID" value="NZ_MIQH01000036.1"/>
</dbReference>
<feature type="region of interest" description="Disordered" evidence="1">
    <location>
        <begin position="1"/>
        <end position="75"/>
    </location>
</feature>
<dbReference type="Pfam" id="PF09954">
    <property type="entry name" value="DUF2188"/>
    <property type="match status" value="1"/>
</dbReference>
<sequence>MAKSTHVVPNSDKGGWDIKQSGGQRSSGHFDTKQNAVDRARDISKNQDSELVIHNKDGKISQKDSHGNDSFPPKG</sequence>
<dbReference type="Proteomes" id="UP000182798">
    <property type="component" value="Unassembled WGS sequence"/>
</dbReference>
<name>A0A1J5UIG3_9GAMM</name>
<dbReference type="InterPro" id="IPR018691">
    <property type="entry name" value="DUF2188"/>
</dbReference>
<dbReference type="EMBL" id="MIQH01000036">
    <property type="protein sequence ID" value="OIR25693.1"/>
    <property type="molecule type" value="Genomic_DNA"/>
</dbReference>